<reference evidence="3 4" key="1">
    <citation type="submission" date="2017-02" db="EMBL/GenBank/DDBJ databases">
        <authorList>
            <person name="Peterson S.W."/>
        </authorList>
    </citation>
    <scope>NUCLEOTIDE SEQUENCE [LARGE SCALE GENOMIC DNA]</scope>
    <source>
        <strain evidence="3 4">DSM 25262</strain>
    </source>
</reference>
<dbReference type="OrthoDB" id="979327at2"/>
<proteinExistence type="predicted"/>
<dbReference type="AlphaFoldDB" id="A0A1T5MKA1"/>
<keyword evidence="4" id="KW-1185">Reference proteome</keyword>
<keyword evidence="2" id="KW-0472">Membrane</keyword>
<feature type="transmembrane region" description="Helical" evidence="2">
    <location>
        <begin position="41"/>
        <end position="60"/>
    </location>
</feature>
<protein>
    <submittedName>
        <fullName evidence="3">Uncharacterized protein</fullName>
    </submittedName>
</protein>
<sequence>MNQQPDKLFREKLEGFSKPAPASTWDRIEAGLDNKNSKPGLWWKVAASLLLLAVAGYILWSSTRNNAISPSPSTIARKSESIPSTTSPAKEESHNITPQQAGDPVINQSQKTDAVTPLKKIAPSIEQKTDDKIQKEEKYIPPVSTSPTEATQKLFAETEVSQEKIEEPSHAETTDVVIAQQERVVLTQSSITLVFSAEETNSYLNKNVSGEATDDEEKPSTFKKLLKKAQDLKNNQDPVGELRQKKNEILALNFKNEKRGQNK</sequence>
<feature type="compositionally biased region" description="Polar residues" evidence="1">
    <location>
        <begin position="95"/>
        <end position="104"/>
    </location>
</feature>
<accession>A0A1T5MKA1</accession>
<dbReference type="STRING" id="688867.SAMN05660236_5648"/>
<evidence type="ECO:0000256" key="2">
    <source>
        <dbReference type="SAM" id="Phobius"/>
    </source>
</evidence>
<keyword evidence="2" id="KW-0812">Transmembrane</keyword>
<feature type="compositionally biased region" description="Polar residues" evidence="1">
    <location>
        <begin position="69"/>
        <end position="88"/>
    </location>
</feature>
<dbReference type="EMBL" id="FUZU01000005">
    <property type="protein sequence ID" value="SKC88662.1"/>
    <property type="molecule type" value="Genomic_DNA"/>
</dbReference>
<evidence type="ECO:0000256" key="1">
    <source>
        <dbReference type="SAM" id="MobiDB-lite"/>
    </source>
</evidence>
<dbReference type="RefSeq" id="WP_079690144.1">
    <property type="nucleotide sequence ID" value="NZ_FUZU01000005.1"/>
</dbReference>
<dbReference type="Proteomes" id="UP000190961">
    <property type="component" value="Unassembled WGS sequence"/>
</dbReference>
<evidence type="ECO:0000313" key="4">
    <source>
        <dbReference type="Proteomes" id="UP000190961"/>
    </source>
</evidence>
<name>A0A1T5MKA1_9BACT</name>
<evidence type="ECO:0000313" key="3">
    <source>
        <dbReference type="EMBL" id="SKC88662.1"/>
    </source>
</evidence>
<gene>
    <name evidence="3" type="ORF">SAMN05660236_5648</name>
</gene>
<keyword evidence="2" id="KW-1133">Transmembrane helix</keyword>
<feature type="region of interest" description="Disordered" evidence="1">
    <location>
        <begin position="69"/>
        <end position="104"/>
    </location>
</feature>
<organism evidence="3 4">
    <name type="scientific">Ohtaekwangia koreensis</name>
    <dbReference type="NCBI Taxonomy" id="688867"/>
    <lineage>
        <taxon>Bacteria</taxon>
        <taxon>Pseudomonadati</taxon>
        <taxon>Bacteroidota</taxon>
        <taxon>Cytophagia</taxon>
        <taxon>Cytophagales</taxon>
        <taxon>Fulvivirgaceae</taxon>
        <taxon>Ohtaekwangia</taxon>
    </lineage>
</organism>